<reference evidence="1 2" key="1">
    <citation type="journal article" date="2012" name="J. Bacteriol.">
        <title>Genome Sequence of Gallaecimonas xiamenensis Type Strain 3-C-1.</title>
        <authorList>
            <person name="Lai Q."/>
            <person name="Wang L."/>
            <person name="Wang W."/>
            <person name="Shao Z."/>
        </authorList>
    </citation>
    <scope>NUCLEOTIDE SEQUENCE [LARGE SCALE GENOMIC DNA]</scope>
    <source>
        <strain evidence="1 2">3-C-1</strain>
    </source>
</reference>
<organism evidence="1 2">
    <name type="scientific">Gallaecimonas xiamenensis 3-C-1</name>
    <dbReference type="NCBI Taxonomy" id="745411"/>
    <lineage>
        <taxon>Bacteria</taxon>
        <taxon>Pseudomonadati</taxon>
        <taxon>Pseudomonadota</taxon>
        <taxon>Gammaproteobacteria</taxon>
        <taxon>Enterobacterales</taxon>
        <taxon>Gallaecimonadaceae</taxon>
        <taxon>Gallaecimonas</taxon>
    </lineage>
</organism>
<comment type="caution">
    <text evidence="1">The sequence shown here is derived from an EMBL/GenBank/DDBJ whole genome shotgun (WGS) entry which is preliminary data.</text>
</comment>
<gene>
    <name evidence="1" type="ORF">B3C1_07706</name>
</gene>
<name>K2JXX1_9GAMM</name>
<dbReference type="PATRIC" id="fig|745411.4.peg.1516"/>
<keyword evidence="2" id="KW-1185">Reference proteome</keyword>
<dbReference type="AlphaFoldDB" id="K2JXX1"/>
<dbReference type="EMBL" id="AMRI01000009">
    <property type="protein sequence ID" value="EKE75144.1"/>
    <property type="molecule type" value="Genomic_DNA"/>
</dbReference>
<proteinExistence type="predicted"/>
<sequence>MIMSNVNWNNGQLLTLEQGMTATCTGNLNPGQLYCLFFYNAAQNDADTVVTVVWSNSQPPVQVLVPGTTGKQGLASLCFVNGDQTNTVSAAVTQGQPGASVQTFIGSVKMPMESPGINNINLAPNGEPVPFRAFTRFYNVPASHWYQMTLTSDINQFITVQFEEQRAQVNIVNTTSNPTELVTYAGNAQQYVTINAVPNQIYSWSLQGNGRQFVWINADSVQNSQSATISLQSLSALYDAQQGK</sequence>
<dbReference type="Proteomes" id="UP000006755">
    <property type="component" value="Unassembled WGS sequence"/>
</dbReference>
<dbReference type="eggNOG" id="ENOG502ZC85">
    <property type="taxonomic scope" value="Bacteria"/>
</dbReference>
<protein>
    <submittedName>
        <fullName evidence="1">Uncharacterized protein</fullName>
    </submittedName>
</protein>
<evidence type="ECO:0000313" key="1">
    <source>
        <dbReference type="EMBL" id="EKE75144.1"/>
    </source>
</evidence>
<evidence type="ECO:0000313" key="2">
    <source>
        <dbReference type="Proteomes" id="UP000006755"/>
    </source>
</evidence>
<accession>K2JXX1</accession>